<accession>A0ABS9J147</accession>
<proteinExistence type="predicted"/>
<evidence type="ECO:0000313" key="2">
    <source>
        <dbReference type="Proteomes" id="UP000829517"/>
    </source>
</evidence>
<evidence type="ECO:0000313" key="1">
    <source>
        <dbReference type="EMBL" id="MCF8714161.1"/>
    </source>
</evidence>
<protein>
    <submittedName>
        <fullName evidence="1">Uncharacterized protein</fullName>
    </submittedName>
</protein>
<reference evidence="1 2" key="1">
    <citation type="submission" date="2021-01" db="EMBL/GenBank/DDBJ databases">
        <title>Genome sequencing of Joostella atrarenae M1-2 (= KCTC 23194).</title>
        <authorList>
            <person name="Zakaria M.R."/>
            <person name="Lam M.Q."/>
            <person name="Chong C.S."/>
        </authorList>
    </citation>
    <scope>NUCLEOTIDE SEQUENCE [LARGE SCALE GENOMIC DNA]</scope>
    <source>
        <strain evidence="1 2">M1-2</strain>
    </source>
</reference>
<gene>
    <name evidence="1" type="ORF">JM658_04905</name>
</gene>
<dbReference type="Proteomes" id="UP000829517">
    <property type="component" value="Unassembled WGS sequence"/>
</dbReference>
<name>A0ABS9J147_9FLAO</name>
<sequence length="51" mass="5519">MSSTKIIITGAVITLFSISLTSCSNDRVAYQDGMYYNQGVKKANIEMPSNG</sequence>
<dbReference type="RefSeq" id="WP_236958123.1">
    <property type="nucleotide sequence ID" value="NZ_JAETXX010000002.1"/>
</dbReference>
<comment type="caution">
    <text evidence="1">The sequence shown here is derived from an EMBL/GenBank/DDBJ whole genome shotgun (WGS) entry which is preliminary data.</text>
</comment>
<keyword evidence="2" id="KW-1185">Reference proteome</keyword>
<dbReference type="PROSITE" id="PS51257">
    <property type="entry name" value="PROKAR_LIPOPROTEIN"/>
    <property type="match status" value="1"/>
</dbReference>
<organism evidence="1 2">
    <name type="scientific">Joostella atrarenae</name>
    <dbReference type="NCBI Taxonomy" id="679257"/>
    <lineage>
        <taxon>Bacteria</taxon>
        <taxon>Pseudomonadati</taxon>
        <taxon>Bacteroidota</taxon>
        <taxon>Flavobacteriia</taxon>
        <taxon>Flavobacteriales</taxon>
        <taxon>Flavobacteriaceae</taxon>
        <taxon>Joostella</taxon>
    </lineage>
</organism>
<dbReference type="EMBL" id="JAETXX010000002">
    <property type="protein sequence ID" value="MCF8714161.1"/>
    <property type="molecule type" value="Genomic_DNA"/>
</dbReference>